<evidence type="ECO:0000256" key="1">
    <source>
        <dbReference type="ARBA" id="ARBA00009651"/>
    </source>
</evidence>
<gene>
    <name evidence="8" type="primary">LOC113423189</name>
</gene>
<sequence length="264" mass="29295">MDEDGYMSIDPSKRDHPLPAIKGKKDPPRNLLLWKILFGLSTVGNVVLAVLLIVLILPGSQNAGLPNHLLKPIPSCVKNCIPCGSAKDSVTAHLTLDPNTASPNLYVSADLKSVRWKGMQQHVNASPLRFDAMSCVISHQSFNSGKICWVVEVVEGGEWWGVGIVRESSKRNSPIHYDNNGGYWGIQGHGGRYDAITHPRTNLTVCHPPKRIRVSLDYSQGLIAFFDGDTNAELFTFPKANFAREKVHAWFLIDKWNGQLRLHP</sequence>
<accession>A0A6J1VAM2</accession>
<dbReference type="InterPro" id="IPR003879">
    <property type="entry name" value="Butyrophylin_SPRY"/>
</dbReference>
<evidence type="ECO:0000313" key="7">
    <source>
        <dbReference type="Proteomes" id="UP000504612"/>
    </source>
</evidence>
<dbReference type="Pfam" id="PF13765">
    <property type="entry name" value="PRY"/>
    <property type="match status" value="1"/>
</dbReference>
<dbReference type="InterPro" id="IPR013320">
    <property type="entry name" value="ConA-like_dom_sf"/>
</dbReference>
<reference evidence="8" key="1">
    <citation type="submission" date="2025-08" db="UniProtKB">
        <authorList>
            <consortium name="RefSeq"/>
        </authorList>
    </citation>
    <scope>IDENTIFICATION</scope>
</reference>
<dbReference type="PANTHER" id="PTHR24103">
    <property type="entry name" value="E3 UBIQUITIN-PROTEIN LIGASE TRIM"/>
    <property type="match status" value="1"/>
</dbReference>
<evidence type="ECO:0000256" key="3">
    <source>
        <dbReference type="ARBA" id="ARBA00034460"/>
    </source>
</evidence>
<dbReference type="InterPro" id="IPR001870">
    <property type="entry name" value="B30.2/SPRY"/>
</dbReference>
<evidence type="ECO:0000256" key="5">
    <source>
        <dbReference type="SAM" id="Phobius"/>
    </source>
</evidence>
<evidence type="ECO:0000259" key="6">
    <source>
        <dbReference type="PROSITE" id="PS50188"/>
    </source>
</evidence>
<dbReference type="InterPro" id="IPR043136">
    <property type="entry name" value="B30.2/SPRY_sf"/>
</dbReference>
<comment type="similarity">
    <text evidence="1">Belongs to the ohanin/vespryn family.</text>
</comment>
<proteinExistence type="inferred from homology"/>
<dbReference type="InterPro" id="IPR006574">
    <property type="entry name" value="PRY"/>
</dbReference>
<feature type="region of interest" description="Disordered" evidence="4">
    <location>
        <begin position="1"/>
        <end position="22"/>
    </location>
</feature>
<dbReference type="GeneID" id="113423189"/>
<dbReference type="Gene3D" id="2.60.120.920">
    <property type="match status" value="1"/>
</dbReference>
<keyword evidence="2" id="KW-0800">Toxin</keyword>
<dbReference type="Proteomes" id="UP000504612">
    <property type="component" value="Unplaced"/>
</dbReference>
<dbReference type="KEGG" id="nss:113423189"/>
<evidence type="ECO:0000256" key="2">
    <source>
        <dbReference type="ARBA" id="ARBA00022699"/>
    </source>
</evidence>
<dbReference type="AlphaFoldDB" id="A0A6J1VAM2"/>
<feature type="compositionally biased region" description="Basic and acidic residues" evidence="4">
    <location>
        <begin position="11"/>
        <end position="22"/>
    </location>
</feature>
<evidence type="ECO:0000313" key="8">
    <source>
        <dbReference type="RefSeq" id="XP_026540261.1"/>
    </source>
</evidence>
<evidence type="ECO:0000256" key="4">
    <source>
        <dbReference type="SAM" id="MobiDB-lite"/>
    </source>
</evidence>
<feature type="domain" description="B30.2/SPRY" evidence="6">
    <location>
        <begin position="74"/>
        <end position="264"/>
    </location>
</feature>
<name>A0A6J1VAM2_9SAUR</name>
<keyword evidence="5" id="KW-1133">Transmembrane helix</keyword>
<feature type="transmembrane region" description="Helical" evidence="5">
    <location>
        <begin position="32"/>
        <end position="57"/>
    </location>
</feature>
<comment type="function">
    <text evidence="3">Neurotoxin that produces dose-dependent hypolocomotion and hyperalgesia in mice. May directly act on the central nervous system, as it is 6500-fold more potent when administered intracerebroventricularly than intraperitoneal.</text>
</comment>
<keyword evidence="2" id="KW-0528">Neurotoxin</keyword>
<keyword evidence="7" id="KW-1185">Reference proteome</keyword>
<dbReference type="PROSITE" id="PS50188">
    <property type="entry name" value="B302_SPRY"/>
    <property type="match status" value="1"/>
</dbReference>
<dbReference type="InterPro" id="IPR003877">
    <property type="entry name" value="SPRY_dom"/>
</dbReference>
<dbReference type="SUPFAM" id="SSF49899">
    <property type="entry name" value="Concanavalin A-like lectins/glucanases"/>
    <property type="match status" value="1"/>
</dbReference>
<keyword evidence="5" id="KW-0812">Transmembrane</keyword>
<dbReference type="Pfam" id="PF00622">
    <property type="entry name" value="SPRY"/>
    <property type="match status" value="1"/>
</dbReference>
<dbReference type="SMART" id="SM00449">
    <property type="entry name" value="SPRY"/>
    <property type="match status" value="1"/>
</dbReference>
<dbReference type="InterPro" id="IPR050143">
    <property type="entry name" value="TRIM/RBCC"/>
</dbReference>
<keyword evidence="5" id="KW-0472">Membrane</keyword>
<dbReference type="PRINTS" id="PR01407">
    <property type="entry name" value="BUTYPHLNCDUF"/>
</dbReference>
<protein>
    <submittedName>
        <fullName evidence="8">Butyrophilin subfamily 1 member A1-like</fullName>
    </submittedName>
</protein>
<organism evidence="7 8">
    <name type="scientific">Notechis scutatus</name>
    <name type="common">mainland tiger snake</name>
    <dbReference type="NCBI Taxonomy" id="8663"/>
    <lineage>
        <taxon>Eukaryota</taxon>
        <taxon>Metazoa</taxon>
        <taxon>Chordata</taxon>
        <taxon>Craniata</taxon>
        <taxon>Vertebrata</taxon>
        <taxon>Euteleostomi</taxon>
        <taxon>Lepidosauria</taxon>
        <taxon>Squamata</taxon>
        <taxon>Bifurcata</taxon>
        <taxon>Unidentata</taxon>
        <taxon>Episquamata</taxon>
        <taxon>Toxicofera</taxon>
        <taxon>Serpentes</taxon>
        <taxon>Colubroidea</taxon>
        <taxon>Elapidae</taxon>
        <taxon>Hydrophiinae</taxon>
        <taxon>Notechis</taxon>
    </lineage>
</organism>
<dbReference type="SMART" id="SM00589">
    <property type="entry name" value="PRY"/>
    <property type="match status" value="1"/>
</dbReference>
<dbReference type="RefSeq" id="XP_026540261.1">
    <property type="nucleotide sequence ID" value="XM_026684476.1"/>
</dbReference>